<proteinExistence type="predicted"/>
<dbReference type="InterPro" id="IPR016181">
    <property type="entry name" value="Acyl_CoA_acyltransferase"/>
</dbReference>
<evidence type="ECO:0000313" key="1">
    <source>
        <dbReference type="EMBL" id="CCG83746.1"/>
    </source>
</evidence>
<reference evidence="1 2" key="1">
    <citation type="journal article" date="2013" name="MBio">
        <title>Genome sequencing of the plant pathogen Taphrina deformans, the causal agent of peach leaf curl.</title>
        <authorList>
            <person name="Cisse O.H."/>
            <person name="Almeida J.M.G.C.F."/>
            <person name="Fonseca A."/>
            <person name="Kumar A.A."/>
            <person name="Salojaervi J."/>
            <person name="Overmyer K."/>
            <person name="Hauser P.M."/>
            <person name="Pagni M."/>
        </authorList>
    </citation>
    <scope>NUCLEOTIDE SEQUENCE [LARGE SCALE GENOMIC DNA]</scope>
    <source>
        <strain evidence="2">PYCC 5710 / ATCC 11124 / CBS 356.35 / IMI 108563 / JCM 9778 / NBRC 8474</strain>
    </source>
</reference>
<gene>
    <name evidence="1" type="ORF">TAPDE_004064</name>
</gene>
<name>R4XCZ4_TAPDE</name>
<dbReference type="Gene3D" id="3.40.630.30">
    <property type="match status" value="1"/>
</dbReference>
<dbReference type="EMBL" id="CAHR02000174">
    <property type="protein sequence ID" value="CCG83746.1"/>
    <property type="molecule type" value="Genomic_DNA"/>
</dbReference>
<evidence type="ECO:0008006" key="3">
    <source>
        <dbReference type="Google" id="ProtNLM"/>
    </source>
</evidence>
<accession>R4XCZ4</accession>
<keyword evidence="2" id="KW-1185">Reference proteome</keyword>
<organism evidence="1 2">
    <name type="scientific">Taphrina deformans (strain PYCC 5710 / ATCC 11124 / CBS 356.35 / IMI 108563 / JCM 9778 / NBRC 8474)</name>
    <name type="common">Peach leaf curl fungus</name>
    <name type="synonym">Lalaria deformans</name>
    <dbReference type="NCBI Taxonomy" id="1097556"/>
    <lineage>
        <taxon>Eukaryota</taxon>
        <taxon>Fungi</taxon>
        <taxon>Dikarya</taxon>
        <taxon>Ascomycota</taxon>
        <taxon>Taphrinomycotina</taxon>
        <taxon>Taphrinomycetes</taxon>
        <taxon>Taphrinales</taxon>
        <taxon>Taphrinaceae</taxon>
        <taxon>Taphrina</taxon>
    </lineage>
</organism>
<evidence type="ECO:0000313" key="2">
    <source>
        <dbReference type="Proteomes" id="UP000013776"/>
    </source>
</evidence>
<dbReference type="Proteomes" id="UP000013776">
    <property type="component" value="Unassembled WGS sequence"/>
</dbReference>
<dbReference type="STRING" id="1097556.R4XCZ4"/>
<comment type="caution">
    <text evidence="1">The sequence shown here is derived from an EMBL/GenBank/DDBJ whole genome shotgun (WGS) entry which is preliminary data.</text>
</comment>
<protein>
    <recommendedName>
        <fullName evidence="3">N-acetyltransferase domain-containing protein</fullName>
    </recommendedName>
</protein>
<dbReference type="AlphaFoldDB" id="R4XCZ4"/>
<sequence length="172" mass="18970">METSFKVTRIDDPDFVMLTHELDMELAVRYDITISEIQNTVDPTITTALIMYKDSRPVACGCILPVKVPKACLDDLNLSLSDQEISPTITEMRRIFLKAEHRGSSNGSLALKLIQTLENLAVNMDSAAMVVKTGGSQPEALRVYGKSGYRSISLYGQPFEKGPTNSLGKELQ</sequence>
<dbReference type="SUPFAM" id="SSF55729">
    <property type="entry name" value="Acyl-CoA N-acyltransferases (Nat)"/>
    <property type="match status" value="1"/>
</dbReference>
<dbReference type="VEuPathDB" id="FungiDB:TAPDE_004064"/>